<proteinExistence type="predicted"/>
<keyword evidence="2" id="KW-1185">Reference proteome</keyword>
<protein>
    <submittedName>
        <fullName evidence="1">Uncharacterized protein</fullName>
    </submittedName>
</protein>
<reference evidence="2" key="1">
    <citation type="journal article" date="2011" name="Nat. Genet.">
        <title>The Arabidopsis lyrata genome sequence and the basis of rapid genome size change.</title>
        <authorList>
            <person name="Hu T.T."/>
            <person name="Pattyn P."/>
            <person name="Bakker E.G."/>
            <person name="Cao J."/>
            <person name="Cheng J.-F."/>
            <person name="Clark R.M."/>
            <person name="Fahlgren N."/>
            <person name="Fawcett J.A."/>
            <person name="Grimwood J."/>
            <person name="Gundlach H."/>
            <person name="Haberer G."/>
            <person name="Hollister J.D."/>
            <person name="Ossowski S."/>
            <person name="Ottilar R.P."/>
            <person name="Salamov A.A."/>
            <person name="Schneeberger K."/>
            <person name="Spannagl M."/>
            <person name="Wang X."/>
            <person name="Yang L."/>
            <person name="Nasrallah M.E."/>
            <person name="Bergelson J."/>
            <person name="Carrington J.C."/>
            <person name="Gaut B.S."/>
            <person name="Schmutz J."/>
            <person name="Mayer K.F.X."/>
            <person name="Van de Peer Y."/>
            <person name="Grigoriev I.V."/>
            <person name="Nordborg M."/>
            <person name="Weigel D."/>
            <person name="Guo Y.-L."/>
        </authorList>
    </citation>
    <scope>NUCLEOTIDE SEQUENCE [LARGE SCALE GENOMIC DNA]</scope>
    <source>
        <strain evidence="2">cv. MN47</strain>
    </source>
</reference>
<organism evidence="2">
    <name type="scientific">Arabidopsis lyrata subsp. lyrata</name>
    <name type="common">Lyre-leaved rock-cress</name>
    <dbReference type="NCBI Taxonomy" id="81972"/>
    <lineage>
        <taxon>Eukaryota</taxon>
        <taxon>Viridiplantae</taxon>
        <taxon>Streptophyta</taxon>
        <taxon>Embryophyta</taxon>
        <taxon>Tracheophyta</taxon>
        <taxon>Spermatophyta</taxon>
        <taxon>Magnoliopsida</taxon>
        <taxon>eudicotyledons</taxon>
        <taxon>Gunneridae</taxon>
        <taxon>Pentapetalae</taxon>
        <taxon>rosids</taxon>
        <taxon>malvids</taxon>
        <taxon>Brassicales</taxon>
        <taxon>Brassicaceae</taxon>
        <taxon>Camelineae</taxon>
        <taxon>Arabidopsis</taxon>
    </lineage>
</organism>
<gene>
    <name evidence="1" type="ORF">ARALYDRAFT_890043</name>
</gene>
<sequence>MSCLNVTCFSYVHNFGDKFLRCLAFVIHLHLHLTKSVVACCNTIKFSRLIEFYFLPDDLVDWLEPLMILLRNSPKLKSLIIDTVNTLRL</sequence>
<name>D7KPP7_ARALL</name>
<dbReference type="EMBL" id="GL348713">
    <property type="protein sequence ID" value="EFH69636.1"/>
    <property type="molecule type" value="Genomic_DNA"/>
</dbReference>
<dbReference type="AlphaFoldDB" id="D7KPP7"/>
<dbReference type="Gramene" id="scaffold_102837.1">
    <property type="protein sequence ID" value="scaffold_102837.1"/>
    <property type="gene ID" value="scaffold_102837.1"/>
</dbReference>
<dbReference type="HOGENOM" id="CLU_2457831_0_0_1"/>
<evidence type="ECO:0000313" key="2">
    <source>
        <dbReference type="Proteomes" id="UP000008694"/>
    </source>
</evidence>
<accession>D7KPP7</accession>
<dbReference type="Proteomes" id="UP000008694">
    <property type="component" value="Unassembled WGS sequence"/>
</dbReference>
<evidence type="ECO:0000313" key="1">
    <source>
        <dbReference type="EMBL" id="EFH69636.1"/>
    </source>
</evidence>